<evidence type="ECO:0000313" key="2">
    <source>
        <dbReference type="EMBL" id="CAA9397320.1"/>
    </source>
</evidence>
<feature type="compositionally biased region" description="Low complexity" evidence="1">
    <location>
        <begin position="1"/>
        <end position="14"/>
    </location>
</feature>
<dbReference type="EMBL" id="CADCUY010000148">
    <property type="protein sequence ID" value="CAA9397320.1"/>
    <property type="molecule type" value="Genomic_DNA"/>
</dbReference>
<name>A0A6J4P058_9ACTN</name>
<sequence>PSPPRWSRTRPTTPLRQGAPAARTPGPAVPGARRGWSSPSERSVPPSPCWRGAGAP</sequence>
<dbReference type="AlphaFoldDB" id="A0A6J4P058"/>
<accession>A0A6J4P058</accession>
<reference evidence="2" key="1">
    <citation type="submission" date="2020-02" db="EMBL/GenBank/DDBJ databases">
        <authorList>
            <person name="Meier V. D."/>
        </authorList>
    </citation>
    <scope>NUCLEOTIDE SEQUENCE</scope>
    <source>
        <strain evidence="2">AVDCRST_MAG35</strain>
    </source>
</reference>
<feature type="non-terminal residue" evidence="2">
    <location>
        <position position="56"/>
    </location>
</feature>
<proteinExistence type="predicted"/>
<feature type="non-terminal residue" evidence="2">
    <location>
        <position position="1"/>
    </location>
</feature>
<gene>
    <name evidence="2" type="ORF">AVDCRST_MAG35-711</name>
</gene>
<protein>
    <submittedName>
        <fullName evidence="2">Uncharacterized protein</fullName>
    </submittedName>
</protein>
<organism evidence="2">
    <name type="scientific">uncultured Quadrisphaera sp</name>
    <dbReference type="NCBI Taxonomy" id="904978"/>
    <lineage>
        <taxon>Bacteria</taxon>
        <taxon>Bacillati</taxon>
        <taxon>Actinomycetota</taxon>
        <taxon>Actinomycetes</taxon>
        <taxon>Kineosporiales</taxon>
        <taxon>Kineosporiaceae</taxon>
        <taxon>Quadrisphaera</taxon>
        <taxon>environmental samples</taxon>
    </lineage>
</organism>
<feature type="region of interest" description="Disordered" evidence="1">
    <location>
        <begin position="1"/>
        <end position="56"/>
    </location>
</feature>
<evidence type="ECO:0000256" key="1">
    <source>
        <dbReference type="SAM" id="MobiDB-lite"/>
    </source>
</evidence>